<dbReference type="PANTHER" id="PTHR43581:SF2">
    <property type="entry name" value="EXCINUCLEASE ATPASE SUBUNIT"/>
    <property type="match status" value="1"/>
</dbReference>
<dbReference type="Proteomes" id="UP000423274">
    <property type="component" value="Chromosome"/>
</dbReference>
<dbReference type="CDD" id="cd01026">
    <property type="entry name" value="TOPRIM_OLD"/>
    <property type="match status" value="1"/>
</dbReference>
<protein>
    <submittedName>
        <fullName evidence="3">Uncharacterized protein</fullName>
    </submittedName>
</protein>
<sequence>MKGLIFVQISELTLDGFCRHLHTKVELGDATYLIGENNVGKSSILRALSIMLSTQKNLDESDYYSYNNENGDGINRVNQVVITLKIDDLPDDADKWRGFKGRVFSEEFNGNTTRFIIYRKTFPIGQSVKVEMKSRRFSYAEGVSGKEKTLGDFKDFEKLNEETRDDLLSELGVSEPNGVRLTPKNRDEYERILDSYFPVREYNSETEWDLNPGGFQSNIISKLPRYLYIPAADGKEDLSQKGALQNLLTEMFRDVRDKSANFSAAQIALDKLAKELNPGNENSDFSELMKSLQHVITEVFSDVTINIAAELSKPDDVIRPSFDVKIGSNIQTDTKHQGTGIIRSVVFAFLKFNARRQLQGQGARPILVGFEEPELFLHPNAVNQMRSVIYDLAEQPSNQIICTTHSPLMIDLTRKPKQILDHLSLTHIVSDDVVCIDNTTERELLCSNLKVRSQIINTSSAFLSISDSDQQYVKMLMKMDDEINRVFFAKKVLIVEGDTEDILIQSSIDDMPNEMRMEILHDWQIIKARGKAAIIPLIKYLEAMGIHPYVLHDRDANTPGAAKFNRPILNALNGDESHRFTDDDDIEDMLGFEHHLQDKPFKAYEQYQLFSKVESSDGWHRAIPTEWKKLLKSIFM</sequence>
<feature type="domain" description="OLD protein-like TOPRIM" evidence="2">
    <location>
        <begin position="487"/>
        <end position="555"/>
    </location>
</feature>
<evidence type="ECO:0000313" key="3">
    <source>
        <dbReference type="EMBL" id="QGV17954.1"/>
    </source>
</evidence>
<dbReference type="RefSeq" id="WP_156656889.1">
    <property type="nucleotide sequence ID" value="NZ_CP022954.1"/>
</dbReference>
<dbReference type="Pfam" id="PF13175">
    <property type="entry name" value="AAA_15"/>
    <property type="match status" value="1"/>
</dbReference>
<dbReference type="InterPro" id="IPR051396">
    <property type="entry name" value="Bact_Antivir_Def_Nuclease"/>
</dbReference>
<dbReference type="AlphaFoldDB" id="A0AAP9KV74"/>
<dbReference type="Pfam" id="PF20469">
    <property type="entry name" value="OLD-like_TOPRIM"/>
    <property type="match status" value="1"/>
</dbReference>
<dbReference type="InterPro" id="IPR034139">
    <property type="entry name" value="TOPRIM_OLD"/>
</dbReference>
<evidence type="ECO:0000313" key="4">
    <source>
        <dbReference type="Proteomes" id="UP000423274"/>
    </source>
</evidence>
<dbReference type="PANTHER" id="PTHR43581">
    <property type="entry name" value="ATP/GTP PHOSPHATASE"/>
    <property type="match status" value="1"/>
</dbReference>
<accession>A0AAP9KV74</accession>
<proteinExistence type="predicted"/>
<name>A0AAP9KV74_LACPA</name>
<evidence type="ECO:0000259" key="2">
    <source>
        <dbReference type="Pfam" id="PF20469"/>
    </source>
</evidence>
<dbReference type="InterPro" id="IPR041685">
    <property type="entry name" value="AAA_GajA/Old/RecF-like"/>
</dbReference>
<evidence type="ECO:0000259" key="1">
    <source>
        <dbReference type="Pfam" id="PF13175"/>
    </source>
</evidence>
<reference evidence="3 4" key="1">
    <citation type="submission" date="2017-08" db="EMBL/GenBank/DDBJ databases">
        <title>Genome sequence, comparative genomics and functional analysis of the highly adhesive Lactobacillus paracasei Kobulty strain.</title>
        <authorList>
            <person name="Koryszewska-Baginska A."/>
            <person name="Grynberg M."/>
            <person name="Aleksandrzak-Piekarczyk T."/>
        </authorList>
    </citation>
    <scope>NUCLEOTIDE SEQUENCE [LARGE SCALE GENOMIC DNA]</scope>
    <source>
        <strain evidence="3 4">IBB3423</strain>
    </source>
</reference>
<dbReference type="SUPFAM" id="SSF52540">
    <property type="entry name" value="P-loop containing nucleoside triphosphate hydrolases"/>
    <property type="match status" value="1"/>
</dbReference>
<dbReference type="Gene3D" id="3.40.50.300">
    <property type="entry name" value="P-loop containing nucleotide triphosphate hydrolases"/>
    <property type="match status" value="1"/>
</dbReference>
<dbReference type="EMBL" id="CP022954">
    <property type="protein sequence ID" value="QGV17954.1"/>
    <property type="molecule type" value="Genomic_DNA"/>
</dbReference>
<gene>
    <name evidence="3" type="ORF">LCAKO_1429</name>
</gene>
<dbReference type="InterPro" id="IPR027417">
    <property type="entry name" value="P-loop_NTPase"/>
</dbReference>
<organism evidence="3 4">
    <name type="scientific">Lacticaseibacillus paracasei subsp. paracasei</name>
    <dbReference type="NCBI Taxonomy" id="47714"/>
    <lineage>
        <taxon>Bacteria</taxon>
        <taxon>Bacillati</taxon>
        <taxon>Bacillota</taxon>
        <taxon>Bacilli</taxon>
        <taxon>Lactobacillales</taxon>
        <taxon>Lactobacillaceae</taxon>
        <taxon>Lacticaseibacillus</taxon>
    </lineage>
</organism>
<feature type="domain" description="Endonuclease GajA/Old nuclease/RecF-like AAA" evidence="1">
    <location>
        <begin position="9"/>
        <end position="410"/>
    </location>
</feature>